<comment type="similarity">
    <text evidence="1">Belongs to the eukaryotic-type N-acetylglucosamine kinase family.</text>
</comment>
<evidence type="ECO:0000256" key="2">
    <source>
        <dbReference type="ARBA" id="ARBA00012122"/>
    </source>
</evidence>
<dbReference type="EC" id="2.7.1.59" evidence="2"/>
<evidence type="ECO:0000313" key="7">
    <source>
        <dbReference type="Proteomes" id="UP000078200"/>
    </source>
</evidence>
<reference evidence="6" key="1">
    <citation type="submission" date="2020-05" db="UniProtKB">
        <authorList>
            <consortium name="EnsemblMetazoa"/>
        </authorList>
    </citation>
    <scope>IDENTIFICATION</scope>
    <source>
        <strain evidence="6">TTRI</strain>
    </source>
</reference>
<dbReference type="CDD" id="cd24078">
    <property type="entry name" value="ASKHA_NBD_NAGK_meta"/>
    <property type="match status" value="1"/>
</dbReference>
<dbReference type="PANTHER" id="PTHR12862:SF0">
    <property type="entry name" value="N-ACETYL-D-GLUCOSAMINE KINASE"/>
    <property type="match status" value="1"/>
</dbReference>
<proteinExistence type="inferred from homology"/>
<feature type="domain" description="ATPase BadF/BadG/BcrA/BcrD type" evidence="5">
    <location>
        <begin position="6"/>
        <end position="327"/>
    </location>
</feature>
<evidence type="ECO:0000256" key="4">
    <source>
        <dbReference type="ARBA" id="ARBA00031123"/>
    </source>
</evidence>
<dbReference type="EnsemblMetazoa" id="GAUT040802-RA">
    <property type="protein sequence ID" value="GAUT040802-PA"/>
    <property type="gene ID" value="GAUT040802"/>
</dbReference>
<evidence type="ECO:0000313" key="6">
    <source>
        <dbReference type="EnsemblMetazoa" id="GAUT040802-PA"/>
    </source>
</evidence>
<organism evidence="6 7">
    <name type="scientific">Glossina austeni</name>
    <name type="common">Savannah tsetse fly</name>
    <dbReference type="NCBI Taxonomy" id="7395"/>
    <lineage>
        <taxon>Eukaryota</taxon>
        <taxon>Metazoa</taxon>
        <taxon>Ecdysozoa</taxon>
        <taxon>Arthropoda</taxon>
        <taxon>Hexapoda</taxon>
        <taxon>Insecta</taxon>
        <taxon>Pterygota</taxon>
        <taxon>Neoptera</taxon>
        <taxon>Endopterygota</taxon>
        <taxon>Diptera</taxon>
        <taxon>Brachycera</taxon>
        <taxon>Muscomorpha</taxon>
        <taxon>Hippoboscoidea</taxon>
        <taxon>Glossinidae</taxon>
        <taxon>Glossina</taxon>
    </lineage>
</organism>
<accession>A0A1A9VLK6</accession>
<dbReference type="VEuPathDB" id="VectorBase:GAUT040802"/>
<sequence length="749" mass="82976">MKYFGGIEGGETNSTCIICNEIGECLVTTEGLGTNQWLIGMTVVVTRIAELVQQSKESANIPEDEILEALGLSLSGFRQVMLIGIMENIKIDMYMCVLHIFAFKKYKREELEDHLRSSHPNLSKNYVITEDTAGSVCTASQNGGMVLTSDINSNARLINPDGSTQTCGWGIFIGDEGSAVHIARRAIKIIFDEMDGFRGTCPDSIEGIWDLIKEYFKIKTREELMVRFYQNFDKSVIAPLCTKLAEAAAKGNRLAQYLFREAGENLGTMAAALVPKIQPDMLKSNTLNIVCVGSVWSNLPLLKEGFRQGLQKATISFAINFLRLSKSSAFGACYLAADAIKFDLPRNYSDNYDIWYQYQSKCACNVYTKQQQEQQQNHKRNLKYNHCFVLARCSTDTETKVSLKRKMPFFAGIEGGASHSTCIICDETGDCISILEGLGTNHWQIGMDLTVARLAEMVERAKELADISEDTPLDVLGLSLSGLGQKDKQQELENLLRSSFPTLAKSYVCSEDTIGSIYTASPNGGMVLISGTGSNAHLINPDGSSYNCGGWGHFIGDEGSAFHIAVRAIKIVFDDMDGLRKAPYPIDDVWNLIKAYFKIKNRGDMLPHLYKKFDKPFFARLCVKLAHVADEGDCLAKYLFDEAGENLGRMAAALIPKVQTDELKSDPFKIVCVGSVWLSMTLLVAGFLKGLQRANITFDINLVQLKKSSAFGACYHAVDAVGLHLPRNYPDNFDVLVQYSYKSKCLCNQ</sequence>
<dbReference type="PANTHER" id="PTHR12862">
    <property type="entry name" value="BADF TYPE ATPASE DOMAIN-CONTAINING PROTEIN"/>
    <property type="match status" value="1"/>
</dbReference>
<evidence type="ECO:0000256" key="1">
    <source>
        <dbReference type="ARBA" id="ARBA00006198"/>
    </source>
</evidence>
<dbReference type="InterPro" id="IPR043129">
    <property type="entry name" value="ATPase_NBD"/>
</dbReference>
<keyword evidence="7" id="KW-1185">Reference proteome</keyword>
<dbReference type="Gene3D" id="3.30.420.40">
    <property type="match status" value="2"/>
</dbReference>
<dbReference type="AlphaFoldDB" id="A0A1A9VLK6"/>
<dbReference type="STRING" id="7395.A0A1A9VLK6"/>
<dbReference type="InterPro" id="IPR039758">
    <property type="entry name" value="NAGK-like"/>
</dbReference>
<dbReference type="Pfam" id="PF01869">
    <property type="entry name" value="BcrAD_BadFG"/>
    <property type="match status" value="2"/>
</dbReference>
<dbReference type="SUPFAM" id="SSF53067">
    <property type="entry name" value="Actin-like ATPase domain"/>
    <property type="match status" value="4"/>
</dbReference>
<dbReference type="InterPro" id="IPR002731">
    <property type="entry name" value="ATPase_BadF"/>
</dbReference>
<dbReference type="Proteomes" id="UP000078200">
    <property type="component" value="Unassembled WGS sequence"/>
</dbReference>
<protein>
    <recommendedName>
        <fullName evidence="3">N-acetyl-D-glucosamine kinase</fullName>
        <ecNumber evidence="2">2.7.1.59</ecNumber>
    </recommendedName>
    <alternativeName>
        <fullName evidence="4">GlcNAc kinase</fullName>
    </alternativeName>
</protein>
<feature type="domain" description="ATPase BadF/BadG/BcrA/BcrD type" evidence="5">
    <location>
        <begin position="412"/>
        <end position="681"/>
    </location>
</feature>
<evidence type="ECO:0000256" key="3">
    <source>
        <dbReference type="ARBA" id="ARBA00014974"/>
    </source>
</evidence>
<evidence type="ECO:0000259" key="5">
    <source>
        <dbReference type="Pfam" id="PF01869"/>
    </source>
</evidence>
<dbReference type="GO" id="GO:0045127">
    <property type="term" value="F:N-acetylglucosamine kinase activity"/>
    <property type="evidence" value="ECO:0007669"/>
    <property type="project" value="UniProtKB-EC"/>
</dbReference>
<name>A0A1A9VLK6_GLOAU</name>